<evidence type="ECO:0000256" key="2">
    <source>
        <dbReference type="ARBA" id="ARBA00022840"/>
    </source>
</evidence>
<proteinExistence type="predicted"/>
<dbReference type="AlphaFoldDB" id="A0A4R2SEC2"/>
<dbReference type="Proteomes" id="UP000294746">
    <property type="component" value="Unassembled WGS sequence"/>
</dbReference>
<dbReference type="Gene3D" id="3.40.50.300">
    <property type="entry name" value="P-loop containing nucleotide triphosphate hydrolases"/>
    <property type="match status" value="3"/>
</dbReference>
<dbReference type="CDD" id="cd03221">
    <property type="entry name" value="ABCF_EF-3"/>
    <property type="match status" value="2"/>
</dbReference>
<dbReference type="PROSITE" id="PS50893">
    <property type="entry name" value="ABC_TRANSPORTER_2"/>
    <property type="match status" value="2"/>
</dbReference>
<dbReference type="PANTHER" id="PTHR42855:SF2">
    <property type="entry name" value="DRUG RESISTANCE ABC TRANSPORTER,ATP-BINDING PROTEIN"/>
    <property type="match status" value="1"/>
</dbReference>
<dbReference type="InterPro" id="IPR027417">
    <property type="entry name" value="P-loop_NTPase"/>
</dbReference>
<keyword evidence="3" id="KW-0175">Coiled coil</keyword>
<dbReference type="SMART" id="SM00382">
    <property type="entry name" value="AAA"/>
    <property type="match status" value="2"/>
</dbReference>
<dbReference type="PANTHER" id="PTHR42855">
    <property type="entry name" value="ABC TRANSPORTER ATP-BINDING SUBUNIT"/>
    <property type="match status" value="1"/>
</dbReference>
<dbReference type="PROSITE" id="PS00211">
    <property type="entry name" value="ABC_TRANSPORTER_1"/>
    <property type="match status" value="1"/>
</dbReference>
<keyword evidence="2 5" id="KW-0067">ATP-binding</keyword>
<dbReference type="InterPro" id="IPR017871">
    <property type="entry name" value="ABC_transporter-like_CS"/>
</dbReference>
<keyword evidence="6" id="KW-1185">Reference proteome</keyword>
<sequence>MFILEANNLKKWFGNRLLFSIDKLQVRHGEKIGIAGRNGTGKTTLLRMLGHEEIVDEGSLTVKGTVSWIKQEEQNQSFLSGGEETKRRITQALSQQPSLLLADEPTSHLDTQGVQWLEKELIHYPGTLLIVSHDRALLNTICTRILEIDGEKIHIYNGNYQSYLEQKELATNRIQFEYQQVEKEKKRLLDAARRKKLQATQMGKIPTRMSTSEARLYKAGKGTQMAKVEKQVKAIESRIEKLGEAEKSMEQSPIPLDLHYHHPLESKVALRLENVSKTIGGRSLFQGLTCSIPTGAKVAVIGKNGAGKSTLLDMVVNQEVGVKLSPQAKIGYFHQKSKGLKPNHTILENVSLQSRYTESMIRTILARLSFPGDIIWQRISSLSGGEKQRVQLAKIFLSDANFLVLDEPTNFLDISTREELEKVLISHPGTILFSSHDRQLLSAVATFLIIIEDGVATCFDGTYEEYLEKKKANSLSGPNPDQMLLQYELTEVISRLSLSLKEEEKEALEKRYHQILESLKKCR</sequence>
<dbReference type="InterPro" id="IPR003593">
    <property type="entry name" value="AAA+_ATPase"/>
</dbReference>
<dbReference type="GO" id="GO:0005524">
    <property type="term" value="F:ATP binding"/>
    <property type="evidence" value="ECO:0007669"/>
    <property type="project" value="UniProtKB-KW"/>
</dbReference>
<comment type="caution">
    <text evidence="5">The sequence shown here is derived from an EMBL/GenBank/DDBJ whole genome shotgun (WGS) entry which is preliminary data.</text>
</comment>
<reference evidence="5 6" key="1">
    <citation type="submission" date="2019-03" db="EMBL/GenBank/DDBJ databases">
        <title>Genomic Encyclopedia of Type Strains, Phase IV (KMG-IV): sequencing the most valuable type-strain genomes for metagenomic binning, comparative biology and taxonomic classification.</title>
        <authorList>
            <person name="Goeker M."/>
        </authorList>
    </citation>
    <scope>NUCLEOTIDE SEQUENCE [LARGE SCALE GENOMIC DNA]</scope>
    <source>
        <strain evidence="5 6">DSM 46831</strain>
    </source>
</reference>
<dbReference type="Pfam" id="PF00005">
    <property type="entry name" value="ABC_tran"/>
    <property type="match status" value="2"/>
</dbReference>
<feature type="coiled-coil region" evidence="3">
    <location>
        <begin position="164"/>
        <end position="198"/>
    </location>
</feature>
<dbReference type="InterPro" id="IPR051309">
    <property type="entry name" value="ABCF_ATPase"/>
</dbReference>
<evidence type="ECO:0000259" key="4">
    <source>
        <dbReference type="PROSITE" id="PS50893"/>
    </source>
</evidence>
<evidence type="ECO:0000256" key="1">
    <source>
        <dbReference type="ARBA" id="ARBA00022741"/>
    </source>
</evidence>
<evidence type="ECO:0000256" key="3">
    <source>
        <dbReference type="SAM" id="Coils"/>
    </source>
</evidence>
<dbReference type="EMBL" id="SLXV01000008">
    <property type="protein sequence ID" value="TCP69453.1"/>
    <property type="molecule type" value="Genomic_DNA"/>
</dbReference>
<dbReference type="OrthoDB" id="9760950at2"/>
<protein>
    <submittedName>
        <fullName evidence="5">Macrolide transport system ATP-binding/permease protein</fullName>
    </submittedName>
</protein>
<accession>A0A4R2SEC2</accession>
<name>A0A4R2SEC2_9BACL</name>
<dbReference type="GO" id="GO:0016887">
    <property type="term" value="F:ATP hydrolysis activity"/>
    <property type="evidence" value="ECO:0007669"/>
    <property type="project" value="InterPro"/>
</dbReference>
<dbReference type="NCBIfam" id="NF000355">
    <property type="entry name" value="ribo_prot_ABC_F"/>
    <property type="match status" value="1"/>
</dbReference>
<feature type="domain" description="ABC transporter" evidence="4">
    <location>
        <begin position="4"/>
        <end position="175"/>
    </location>
</feature>
<feature type="domain" description="ABC transporter" evidence="4">
    <location>
        <begin position="270"/>
        <end position="479"/>
    </location>
</feature>
<organism evidence="5 6">
    <name type="scientific">Baia soyae</name>
    <dbReference type="NCBI Taxonomy" id="1544746"/>
    <lineage>
        <taxon>Bacteria</taxon>
        <taxon>Bacillati</taxon>
        <taxon>Bacillota</taxon>
        <taxon>Bacilli</taxon>
        <taxon>Bacillales</taxon>
        <taxon>Thermoactinomycetaceae</taxon>
        <taxon>Baia</taxon>
    </lineage>
</organism>
<dbReference type="InterPro" id="IPR003439">
    <property type="entry name" value="ABC_transporter-like_ATP-bd"/>
</dbReference>
<evidence type="ECO:0000313" key="6">
    <source>
        <dbReference type="Proteomes" id="UP000294746"/>
    </source>
</evidence>
<keyword evidence="1" id="KW-0547">Nucleotide-binding</keyword>
<evidence type="ECO:0000313" key="5">
    <source>
        <dbReference type="EMBL" id="TCP69453.1"/>
    </source>
</evidence>
<dbReference type="SUPFAM" id="SSF52540">
    <property type="entry name" value="P-loop containing nucleoside triphosphate hydrolases"/>
    <property type="match status" value="2"/>
</dbReference>
<dbReference type="RefSeq" id="WP_131848230.1">
    <property type="nucleotide sequence ID" value="NZ_SLXV01000008.1"/>
</dbReference>
<gene>
    <name evidence="5" type="ORF">EDD57_10821</name>
</gene>